<keyword evidence="13" id="KW-0998">Cell outer membrane</keyword>
<comment type="subcellular location">
    <subcellularLocation>
        <location evidence="1">Cell outer membrane</location>
        <topology evidence="1">Multi-pass membrane protein</topology>
    </subcellularLocation>
</comment>
<keyword evidence="5" id="KW-0762">Sugar transport</keyword>
<evidence type="ECO:0000256" key="2">
    <source>
        <dbReference type="ARBA" id="ARBA00009450"/>
    </source>
</evidence>
<evidence type="ECO:0000256" key="4">
    <source>
        <dbReference type="ARBA" id="ARBA00022452"/>
    </source>
</evidence>
<dbReference type="Pfam" id="PF22461">
    <property type="entry name" value="SLBB_2"/>
    <property type="match status" value="1"/>
</dbReference>
<dbReference type="AlphaFoldDB" id="A0A7X1AWR5"/>
<feature type="region of interest" description="Disordered" evidence="15">
    <location>
        <begin position="23"/>
        <end position="44"/>
    </location>
</feature>
<reference evidence="19 20" key="1">
    <citation type="submission" date="2020-07" db="EMBL/GenBank/DDBJ databases">
        <authorList>
            <person name="Feng X."/>
        </authorList>
    </citation>
    <scope>NUCLEOTIDE SEQUENCE [LARGE SCALE GENOMIC DNA]</scope>
    <source>
        <strain evidence="19 20">JCM14086</strain>
    </source>
</reference>
<evidence type="ECO:0000256" key="15">
    <source>
        <dbReference type="SAM" id="MobiDB-lite"/>
    </source>
</evidence>
<organism evidence="19 20">
    <name type="scientific">Puniceicoccus vermicola</name>
    <dbReference type="NCBI Taxonomy" id="388746"/>
    <lineage>
        <taxon>Bacteria</taxon>
        <taxon>Pseudomonadati</taxon>
        <taxon>Verrucomicrobiota</taxon>
        <taxon>Opitutia</taxon>
        <taxon>Puniceicoccales</taxon>
        <taxon>Puniceicoccaceae</taxon>
        <taxon>Puniceicoccus</taxon>
    </lineage>
</organism>
<evidence type="ECO:0000256" key="14">
    <source>
        <dbReference type="ARBA" id="ARBA00023288"/>
    </source>
</evidence>
<evidence type="ECO:0000256" key="11">
    <source>
        <dbReference type="ARBA" id="ARBA00023136"/>
    </source>
</evidence>
<keyword evidence="3" id="KW-0813">Transport</keyword>
<evidence type="ECO:0000256" key="1">
    <source>
        <dbReference type="ARBA" id="ARBA00004571"/>
    </source>
</evidence>
<gene>
    <name evidence="19" type="ORF">H5P30_06465</name>
</gene>
<keyword evidence="4" id="KW-1134">Transmembrane beta strand</keyword>
<evidence type="ECO:0000256" key="7">
    <source>
        <dbReference type="ARBA" id="ARBA00022729"/>
    </source>
</evidence>
<evidence type="ECO:0000256" key="13">
    <source>
        <dbReference type="ARBA" id="ARBA00023237"/>
    </source>
</evidence>
<keyword evidence="7 16" id="KW-0732">Signal</keyword>
<evidence type="ECO:0000256" key="3">
    <source>
        <dbReference type="ARBA" id="ARBA00022448"/>
    </source>
</evidence>
<comment type="similarity">
    <text evidence="2">Belongs to the BexD/CtrA/VexA family.</text>
</comment>
<evidence type="ECO:0000256" key="8">
    <source>
        <dbReference type="ARBA" id="ARBA00023047"/>
    </source>
</evidence>
<evidence type="ECO:0000256" key="12">
    <source>
        <dbReference type="ARBA" id="ARBA00023139"/>
    </source>
</evidence>
<dbReference type="EMBL" id="JACHVA010000053">
    <property type="protein sequence ID" value="MBC2601418.1"/>
    <property type="molecule type" value="Genomic_DNA"/>
</dbReference>
<name>A0A7X1AWR5_9BACT</name>
<sequence>MKPLSLCLLAFALSLNSLVAQTDSGDSGGSSSSDSGSAGNDGMINDRDAMVAPVNYRIQPSDILSVQIYQQMDLDKETRVEADGTISLHLVGRVNVEGLTISEAREKITELYDRDYLVNPQVDLQVIQFNLDEVQVLGQVRTPGTIAIPPDQDLTLLQAISRAGGFTRLARKGSVKIRREMEDGEKKVFAINASDLISDPDSQDFVLQDGDIVFVDERLI</sequence>
<dbReference type="PANTHER" id="PTHR33619">
    <property type="entry name" value="POLYSACCHARIDE EXPORT PROTEIN GFCE-RELATED"/>
    <property type="match status" value="1"/>
</dbReference>
<keyword evidence="8" id="KW-0625">Polysaccharide transport</keyword>
<dbReference type="GO" id="GO:0009279">
    <property type="term" value="C:cell outer membrane"/>
    <property type="evidence" value="ECO:0007669"/>
    <property type="project" value="UniProtKB-SubCell"/>
</dbReference>
<keyword evidence="9" id="KW-0406">Ion transport</keyword>
<dbReference type="InterPro" id="IPR049712">
    <property type="entry name" value="Poly_export"/>
</dbReference>
<dbReference type="InterPro" id="IPR003715">
    <property type="entry name" value="Poly_export_N"/>
</dbReference>
<dbReference type="GO" id="GO:0015159">
    <property type="term" value="F:polysaccharide transmembrane transporter activity"/>
    <property type="evidence" value="ECO:0007669"/>
    <property type="project" value="InterPro"/>
</dbReference>
<protein>
    <submittedName>
        <fullName evidence="19">Polysaccharide export protein</fullName>
    </submittedName>
</protein>
<proteinExistence type="inferred from homology"/>
<feature type="chain" id="PRO_5030526328" evidence="16">
    <location>
        <begin position="23"/>
        <end position="220"/>
    </location>
</feature>
<evidence type="ECO:0000256" key="9">
    <source>
        <dbReference type="ARBA" id="ARBA00023065"/>
    </source>
</evidence>
<evidence type="ECO:0000256" key="10">
    <source>
        <dbReference type="ARBA" id="ARBA00023114"/>
    </source>
</evidence>
<evidence type="ECO:0000256" key="6">
    <source>
        <dbReference type="ARBA" id="ARBA00022692"/>
    </source>
</evidence>
<dbReference type="Gene3D" id="3.10.560.10">
    <property type="entry name" value="Outer membrane lipoprotein wza domain like"/>
    <property type="match status" value="1"/>
</dbReference>
<evidence type="ECO:0000259" key="17">
    <source>
        <dbReference type="Pfam" id="PF02563"/>
    </source>
</evidence>
<keyword evidence="11" id="KW-0472">Membrane</keyword>
<comment type="caution">
    <text evidence="19">The sequence shown here is derived from an EMBL/GenBank/DDBJ whole genome shotgun (WGS) entry which is preliminary data.</text>
</comment>
<evidence type="ECO:0000259" key="18">
    <source>
        <dbReference type="Pfam" id="PF22461"/>
    </source>
</evidence>
<keyword evidence="12" id="KW-0564">Palmitate</keyword>
<accession>A0A7X1AWR5</accession>
<dbReference type="Gene3D" id="3.30.1950.10">
    <property type="entry name" value="wza like domain"/>
    <property type="match status" value="1"/>
</dbReference>
<dbReference type="Proteomes" id="UP000525652">
    <property type="component" value="Unassembled WGS sequence"/>
</dbReference>
<keyword evidence="6" id="KW-0812">Transmembrane</keyword>
<dbReference type="GO" id="GO:0015288">
    <property type="term" value="F:porin activity"/>
    <property type="evidence" value="ECO:0007669"/>
    <property type="project" value="UniProtKB-KW"/>
</dbReference>
<feature type="domain" description="Polysaccharide export protein N-terminal" evidence="17">
    <location>
        <begin position="53"/>
        <end position="126"/>
    </location>
</feature>
<keyword evidence="14" id="KW-0449">Lipoprotein</keyword>
<feature type="compositionally biased region" description="Low complexity" evidence="15">
    <location>
        <begin position="23"/>
        <end position="42"/>
    </location>
</feature>
<dbReference type="GO" id="GO:0006811">
    <property type="term" value="P:monoatomic ion transport"/>
    <property type="evidence" value="ECO:0007669"/>
    <property type="project" value="UniProtKB-KW"/>
</dbReference>
<dbReference type="PANTHER" id="PTHR33619:SF3">
    <property type="entry name" value="POLYSACCHARIDE EXPORT PROTEIN GFCE-RELATED"/>
    <property type="match status" value="1"/>
</dbReference>
<feature type="signal peptide" evidence="16">
    <location>
        <begin position="1"/>
        <end position="22"/>
    </location>
</feature>
<evidence type="ECO:0000313" key="19">
    <source>
        <dbReference type="EMBL" id="MBC2601418.1"/>
    </source>
</evidence>
<evidence type="ECO:0000256" key="16">
    <source>
        <dbReference type="SAM" id="SignalP"/>
    </source>
</evidence>
<dbReference type="RefSeq" id="WP_185692133.1">
    <property type="nucleotide sequence ID" value="NZ_JACHVA010000053.1"/>
</dbReference>
<evidence type="ECO:0000313" key="20">
    <source>
        <dbReference type="Proteomes" id="UP000525652"/>
    </source>
</evidence>
<evidence type="ECO:0000256" key="5">
    <source>
        <dbReference type="ARBA" id="ARBA00022597"/>
    </source>
</evidence>
<feature type="domain" description="SLBB" evidence="18">
    <location>
        <begin position="133"/>
        <end position="215"/>
    </location>
</feature>
<dbReference type="Pfam" id="PF02563">
    <property type="entry name" value="Poly_export"/>
    <property type="match status" value="1"/>
</dbReference>
<keyword evidence="10" id="KW-0626">Porin</keyword>
<dbReference type="GO" id="GO:0046930">
    <property type="term" value="C:pore complex"/>
    <property type="evidence" value="ECO:0007669"/>
    <property type="project" value="UniProtKB-KW"/>
</dbReference>
<keyword evidence="20" id="KW-1185">Reference proteome</keyword>
<dbReference type="InterPro" id="IPR054765">
    <property type="entry name" value="SLBB_dom"/>
</dbReference>